<dbReference type="CDD" id="cd05233">
    <property type="entry name" value="SDR_c"/>
    <property type="match status" value="1"/>
</dbReference>
<dbReference type="AlphaFoldDB" id="A0A172WVI5"/>
<reference evidence="2 3" key="1">
    <citation type="submission" date="2016-05" db="EMBL/GenBank/DDBJ databases">
        <title>Genome sequence of Pseudomonas stutzeri 273 and identification of the exopolysaccharide biosynthesis locus.</title>
        <authorList>
            <person name="Wu S."/>
            <person name="Sun C."/>
        </authorList>
    </citation>
    <scope>NUCLEOTIDE SEQUENCE [LARGE SCALE GENOMIC DNA]</scope>
    <source>
        <strain evidence="2 3">273</strain>
    </source>
</reference>
<dbReference type="PROSITE" id="PS00061">
    <property type="entry name" value="ADH_SHORT"/>
    <property type="match status" value="1"/>
</dbReference>
<sequence>MHKALDYRGRCVVLTGAAGGIGRQLAKTYAEAGATLELVDRDPDALAELAESLQPEGPLHVTTLELGDWHAVQHFADDLACRNRSVEVLVNNAGIEYQTPITDPGAKADACWTHLLDNNVSSMQRLTRALLPRLRAGASVINQASIWGLKGVPGFSAYAASKHAVIGLTRSLAWELGPRRIRVNAVCPGWIGTDAAMRSLRIMAEENGRSEAEELVAVLAAQAIPELLTPADLSGTFLFLGSPLAAALTGQALSVSHGEVMH</sequence>
<evidence type="ECO:0000313" key="3">
    <source>
        <dbReference type="Proteomes" id="UP000077787"/>
    </source>
</evidence>
<comment type="similarity">
    <text evidence="1">Belongs to the short-chain dehydrogenases/reductases (SDR) family.</text>
</comment>
<evidence type="ECO:0000256" key="1">
    <source>
        <dbReference type="ARBA" id="ARBA00006484"/>
    </source>
</evidence>
<dbReference type="InterPro" id="IPR036291">
    <property type="entry name" value="NAD(P)-bd_dom_sf"/>
</dbReference>
<dbReference type="InterPro" id="IPR002347">
    <property type="entry name" value="SDR_fam"/>
</dbReference>
<dbReference type="Proteomes" id="UP000077787">
    <property type="component" value="Chromosome"/>
</dbReference>
<evidence type="ECO:0000313" key="2">
    <source>
        <dbReference type="EMBL" id="ANF27307.1"/>
    </source>
</evidence>
<dbReference type="GO" id="GO:0016616">
    <property type="term" value="F:oxidoreductase activity, acting on the CH-OH group of donors, NAD or NADP as acceptor"/>
    <property type="evidence" value="ECO:0007669"/>
    <property type="project" value="TreeGrafter"/>
</dbReference>
<dbReference type="Gene3D" id="3.40.50.720">
    <property type="entry name" value="NAD(P)-binding Rossmann-like Domain"/>
    <property type="match status" value="1"/>
</dbReference>
<organism evidence="2 3">
    <name type="scientific">Stutzerimonas stutzeri</name>
    <name type="common">Pseudomonas stutzeri</name>
    <dbReference type="NCBI Taxonomy" id="316"/>
    <lineage>
        <taxon>Bacteria</taxon>
        <taxon>Pseudomonadati</taxon>
        <taxon>Pseudomonadota</taxon>
        <taxon>Gammaproteobacteria</taxon>
        <taxon>Pseudomonadales</taxon>
        <taxon>Pseudomonadaceae</taxon>
        <taxon>Stutzerimonas</taxon>
    </lineage>
</organism>
<dbReference type="PANTHER" id="PTHR42760">
    <property type="entry name" value="SHORT-CHAIN DEHYDROGENASES/REDUCTASES FAMILY MEMBER"/>
    <property type="match status" value="1"/>
</dbReference>
<name>A0A172WVI5_STUST</name>
<gene>
    <name evidence="2" type="ORF">PS273GM_20305</name>
</gene>
<accession>A0A172WVI5</accession>
<dbReference type="OrthoDB" id="9789398at2"/>
<dbReference type="PRINTS" id="PR00080">
    <property type="entry name" value="SDRFAMILY"/>
</dbReference>
<dbReference type="EMBL" id="CP015641">
    <property type="protein sequence ID" value="ANF27307.1"/>
    <property type="molecule type" value="Genomic_DNA"/>
</dbReference>
<dbReference type="SUPFAM" id="SSF51735">
    <property type="entry name" value="NAD(P)-binding Rossmann-fold domains"/>
    <property type="match status" value="1"/>
</dbReference>
<dbReference type="PRINTS" id="PR00081">
    <property type="entry name" value="GDHRDH"/>
</dbReference>
<dbReference type="Pfam" id="PF13561">
    <property type="entry name" value="adh_short_C2"/>
    <property type="match status" value="1"/>
</dbReference>
<dbReference type="RefSeq" id="WP_064482374.1">
    <property type="nucleotide sequence ID" value="NZ_CP015641.1"/>
</dbReference>
<protein>
    <submittedName>
        <fullName evidence="2">3-hydroxybutyrate dehydrogenase</fullName>
    </submittedName>
</protein>
<proteinExistence type="inferred from homology"/>
<dbReference type="InterPro" id="IPR020904">
    <property type="entry name" value="Sc_DH/Rdtase_CS"/>
</dbReference>